<evidence type="ECO:0000313" key="2">
    <source>
        <dbReference type="Proteomes" id="UP000464688"/>
    </source>
</evidence>
<dbReference type="Proteomes" id="UP000464688">
    <property type="component" value="Chromosome"/>
</dbReference>
<protein>
    <submittedName>
        <fullName evidence="1">Uncharacterized protein</fullName>
    </submittedName>
</protein>
<dbReference type="AlphaFoldDB" id="A0AAJ4AY97"/>
<dbReference type="EMBL" id="CP047267">
    <property type="protein sequence ID" value="QHF06261.1"/>
    <property type="molecule type" value="Genomic_DNA"/>
</dbReference>
<accession>A0AAJ4AY97</accession>
<evidence type="ECO:0000313" key="1">
    <source>
        <dbReference type="EMBL" id="QHF06261.1"/>
    </source>
</evidence>
<gene>
    <name evidence="1" type="ORF">N026_01610</name>
</gene>
<sequence length="58" mass="6109">MALYTSLLLILPNGRRSGLVREGAAKLSGHASPERASSRTSSLLPLGQEAVFDSAQRA</sequence>
<organism evidence="1 2">
    <name type="scientific">Pseudomonas syringae UB303</name>
    <dbReference type="NCBI Taxonomy" id="1357287"/>
    <lineage>
        <taxon>Bacteria</taxon>
        <taxon>Pseudomonadati</taxon>
        <taxon>Pseudomonadota</taxon>
        <taxon>Gammaproteobacteria</taxon>
        <taxon>Pseudomonadales</taxon>
        <taxon>Pseudomonadaceae</taxon>
        <taxon>Pseudomonas</taxon>
        <taxon>Pseudomonas syringae</taxon>
    </lineage>
</organism>
<reference evidence="1 2" key="1">
    <citation type="journal article" date="2014" name="Genome Announc.">
        <title>Draft Genome Sequences of a Phylogenetically Diverse Suite of Pseudomonas syringae Strains from Multiple Source Populations.</title>
        <authorList>
            <person name="Baltrus D.A."/>
            <person name="Yourstone S."/>
            <person name="Lind A."/>
            <person name="Guilbaud C."/>
            <person name="Sands D.C."/>
            <person name="Jones C.D."/>
            <person name="Morris C.E."/>
            <person name="Dangl J.L."/>
        </authorList>
    </citation>
    <scope>NUCLEOTIDE SEQUENCE [LARGE SCALE GENOMIC DNA]</scope>
    <source>
        <strain evidence="1 2">UB303</strain>
    </source>
</reference>
<name>A0AAJ4AY97_PSESX</name>
<proteinExistence type="predicted"/>